<dbReference type="RefSeq" id="WP_073005642.1">
    <property type="nucleotide sequence ID" value="NZ_FQZO01000002.1"/>
</dbReference>
<dbReference type="CDD" id="cd00130">
    <property type="entry name" value="PAS"/>
    <property type="match status" value="1"/>
</dbReference>
<reference evidence="4 5" key="1">
    <citation type="submission" date="2016-11" db="EMBL/GenBank/DDBJ databases">
        <authorList>
            <person name="Jaros S."/>
            <person name="Januszkiewicz K."/>
            <person name="Wedrychowicz H."/>
        </authorList>
    </citation>
    <scope>NUCLEOTIDE SEQUENCE [LARGE SCALE GENOMIC DNA]</scope>
    <source>
        <strain evidence="4 5">DSM 21864</strain>
    </source>
</reference>
<dbReference type="EMBL" id="FQZO01000002">
    <property type="protein sequence ID" value="SHI92043.1"/>
    <property type="molecule type" value="Genomic_DNA"/>
</dbReference>
<dbReference type="InterPro" id="IPR035919">
    <property type="entry name" value="EAL_sf"/>
</dbReference>
<organism evidence="4 5">
    <name type="scientific">Clostridium amylolyticum</name>
    <dbReference type="NCBI Taxonomy" id="1121298"/>
    <lineage>
        <taxon>Bacteria</taxon>
        <taxon>Bacillati</taxon>
        <taxon>Bacillota</taxon>
        <taxon>Clostridia</taxon>
        <taxon>Eubacteriales</taxon>
        <taxon>Clostridiaceae</taxon>
        <taxon>Clostridium</taxon>
    </lineage>
</organism>
<evidence type="ECO:0000259" key="2">
    <source>
        <dbReference type="PROSITE" id="PS50883"/>
    </source>
</evidence>
<dbReference type="STRING" id="1121298.SAMN05444401_1790"/>
<dbReference type="OrthoDB" id="9762141at2"/>
<dbReference type="SMART" id="SM00052">
    <property type="entry name" value="EAL"/>
    <property type="match status" value="1"/>
</dbReference>
<dbReference type="CDD" id="cd01948">
    <property type="entry name" value="EAL"/>
    <property type="match status" value="1"/>
</dbReference>
<dbReference type="NCBIfam" id="TIGR00254">
    <property type="entry name" value="GGDEF"/>
    <property type="match status" value="1"/>
</dbReference>
<dbReference type="InterPro" id="IPR000160">
    <property type="entry name" value="GGDEF_dom"/>
</dbReference>
<dbReference type="InterPro" id="IPR035965">
    <property type="entry name" value="PAS-like_dom_sf"/>
</dbReference>
<dbReference type="PROSITE" id="PS50887">
    <property type="entry name" value="GGDEF"/>
    <property type="match status" value="1"/>
</dbReference>
<dbReference type="CDD" id="cd01949">
    <property type="entry name" value="GGDEF"/>
    <property type="match status" value="1"/>
</dbReference>
<proteinExistence type="predicted"/>
<dbReference type="PROSITE" id="PS50883">
    <property type="entry name" value="EAL"/>
    <property type="match status" value="1"/>
</dbReference>
<dbReference type="Proteomes" id="UP000184080">
    <property type="component" value="Unassembled WGS sequence"/>
</dbReference>
<dbReference type="NCBIfam" id="TIGR00229">
    <property type="entry name" value="sensory_box"/>
    <property type="match status" value="1"/>
</dbReference>
<feature type="domain" description="PAS" evidence="1">
    <location>
        <begin position="31"/>
        <end position="76"/>
    </location>
</feature>
<dbReference type="InterPro" id="IPR052155">
    <property type="entry name" value="Biofilm_reg_signaling"/>
</dbReference>
<evidence type="ECO:0000259" key="3">
    <source>
        <dbReference type="PROSITE" id="PS50887"/>
    </source>
</evidence>
<dbReference type="SMART" id="SM00267">
    <property type="entry name" value="GGDEF"/>
    <property type="match status" value="1"/>
</dbReference>
<dbReference type="PANTHER" id="PTHR44757:SF2">
    <property type="entry name" value="BIOFILM ARCHITECTURE MAINTENANCE PROTEIN MBAA"/>
    <property type="match status" value="1"/>
</dbReference>
<dbReference type="Pfam" id="PF00563">
    <property type="entry name" value="EAL"/>
    <property type="match status" value="1"/>
</dbReference>
<sequence length="709" mass="81187">MKEYFDFFNCETNSDKVWCSIGNLREHLMARERLLNEIFNVANIGISITNEEGLYEFVNDAYSRIYGYSSKELLGKCFTLVLEEGKREEALKTHKEFILGKTQYKYECKGIQKEGKPIDLYISVGCISMEDGQKYKVTAVADVTEMKEANQKFNLVLSAFSNASEGICFTSSDPSEIIYSNEAFRKITQIDEEVFPSRDNNLFKYSLENSEFHKNIFNKLHKDGIWHGKLRAKRPNGEGYIMDSTINAIKNSYQEITNYVAIINEITDKIKDKERIKYLSTYSSLTNLPNRQMFESKVDMATIIASKLKEKLALIIVDIDRFKSVNDTYGLNVGDMLLKAIGARIKNSLLNKGTLSYLGEDHFGILIENVDEIEYVVKIAEDIQRVISKGFNLHNAAIDITSSIGISIFPNRNHNPQDLLIEAEKAVLEAKDYGRNCIKIFTEEMNNKFLRKTQIENELKTCIERNELFLVYQPQIDLKNEDMVGVEALLRWRSSKLGIIPPFEFIPIAEEMGMIDKIGRWVIKNVCYQIKKWQVTGMPFFKVAINISPLQLKSKSICKFIKSTIAENSIDASVLELEITESSMMQDIEKSISIFSELKEIGIKIAIDDFGTGYSSLSYLRKIPINKIKIDRSFIIDLSHKQESSIITKTIIDMGKNLGYKVIAEGVENQYQLQVLKDNGCDEVQGYYFSKPLMPEKLEGFIKTKQNNY</sequence>
<dbReference type="FunFam" id="3.20.20.450:FF:000001">
    <property type="entry name" value="Cyclic di-GMP phosphodiesterase yahA"/>
    <property type="match status" value="1"/>
</dbReference>
<evidence type="ECO:0000259" key="1">
    <source>
        <dbReference type="PROSITE" id="PS50112"/>
    </source>
</evidence>
<dbReference type="InterPro" id="IPR001633">
    <property type="entry name" value="EAL_dom"/>
</dbReference>
<name>A0A1M6F2Z1_9CLOT</name>
<keyword evidence="5" id="KW-1185">Reference proteome</keyword>
<dbReference type="InterPro" id="IPR000014">
    <property type="entry name" value="PAS"/>
</dbReference>
<dbReference type="SUPFAM" id="SSF141868">
    <property type="entry name" value="EAL domain-like"/>
    <property type="match status" value="1"/>
</dbReference>
<dbReference type="PANTHER" id="PTHR44757">
    <property type="entry name" value="DIGUANYLATE CYCLASE DGCP"/>
    <property type="match status" value="1"/>
</dbReference>
<dbReference type="InterPro" id="IPR029787">
    <property type="entry name" value="Nucleotide_cyclase"/>
</dbReference>
<dbReference type="Pfam" id="PF00990">
    <property type="entry name" value="GGDEF"/>
    <property type="match status" value="1"/>
</dbReference>
<protein>
    <submittedName>
        <fullName evidence="4">PAS domain S-box-containing protein/diguanylate cyclase (GGDEF) domain-containing protein</fullName>
    </submittedName>
</protein>
<dbReference type="SMART" id="SM00091">
    <property type="entry name" value="PAS"/>
    <property type="match status" value="2"/>
</dbReference>
<dbReference type="Gene3D" id="3.20.20.450">
    <property type="entry name" value="EAL domain"/>
    <property type="match status" value="1"/>
</dbReference>
<feature type="domain" description="EAL" evidence="2">
    <location>
        <begin position="452"/>
        <end position="706"/>
    </location>
</feature>
<dbReference type="Pfam" id="PF13426">
    <property type="entry name" value="PAS_9"/>
    <property type="match status" value="2"/>
</dbReference>
<dbReference type="SUPFAM" id="SSF55073">
    <property type="entry name" value="Nucleotide cyclase"/>
    <property type="match status" value="1"/>
</dbReference>
<gene>
    <name evidence="4" type="ORF">SAMN05444401_1790</name>
</gene>
<dbReference type="InterPro" id="IPR043128">
    <property type="entry name" value="Rev_trsase/Diguanyl_cyclase"/>
</dbReference>
<evidence type="ECO:0000313" key="4">
    <source>
        <dbReference type="EMBL" id="SHI92043.1"/>
    </source>
</evidence>
<dbReference type="SUPFAM" id="SSF55785">
    <property type="entry name" value="PYP-like sensor domain (PAS domain)"/>
    <property type="match status" value="2"/>
</dbReference>
<dbReference type="PROSITE" id="PS50112">
    <property type="entry name" value="PAS"/>
    <property type="match status" value="1"/>
</dbReference>
<evidence type="ECO:0000313" key="5">
    <source>
        <dbReference type="Proteomes" id="UP000184080"/>
    </source>
</evidence>
<accession>A0A1M6F2Z1</accession>
<feature type="domain" description="GGDEF" evidence="3">
    <location>
        <begin position="310"/>
        <end position="443"/>
    </location>
</feature>
<dbReference type="Gene3D" id="3.30.70.270">
    <property type="match status" value="1"/>
</dbReference>
<dbReference type="AlphaFoldDB" id="A0A1M6F2Z1"/>
<dbReference type="Gene3D" id="3.30.450.20">
    <property type="entry name" value="PAS domain"/>
    <property type="match status" value="2"/>
</dbReference>